<gene>
    <name evidence="1" type="ORF">JV551A3_V1_1500062</name>
</gene>
<proteinExistence type="predicted"/>
<evidence type="ECO:0000313" key="1">
    <source>
        <dbReference type="EMBL" id="SPO61585.1"/>
    </source>
</evidence>
<keyword evidence="2" id="KW-1185">Reference proteome</keyword>
<evidence type="ECO:0000313" key="2">
    <source>
        <dbReference type="Proteomes" id="UP000294335"/>
    </source>
</evidence>
<sequence>MHYLWEGRWSAGLEALACAGLFAGKPAPTGIAAHSALCITCGSGFTREKGDSVGQENSNGAS</sequence>
<dbReference type="AlphaFoldDB" id="A0AAQ1P852"/>
<dbReference type="Proteomes" id="UP000294335">
    <property type="component" value="Unassembled WGS sequence"/>
</dbReference>
<name>A0AAQ1P852_9PSED</name>
<reference evidence="1 2" key="1">
    <citation type="submission" date="2018-02" db="EMBL/GenBank/DDBJ databases">
        <authorList>
            <person name="Dubost A."/>
        </authorList>
    </citation>
    <scope>NUCLEOTIDE SEQUENCE [LARGE SCALE GENOMIC DNA]</scope>
    <source>
        <strain evidence="2">JV551A3</strain>
    </source>
</reference>
<accession>A0AAQ1P852</accession>
<dbReference type="EMBL" id="OPYN01000150">
    <property type="protein sequence ID" value="SPO61585.1"/>
    <property type="molecule type" value="Genomic_DNA"/>
</dbReference>
<protein>
    <submittedName>
        <fullName evidence="1">Uncharacterized protein</fullName>
    </submittedName>
</protein>
<comment type="caution">
    <text evidence="1">The sequence shown here is derived from an EMBL/GenBank/DDBJ whole genome shotgun (WGS) entry which is preliminary data.</text>
</comment>
<organism evidence="1 2">
    <name type="scientific">Pseudomonas inefficax</name>
    <dbReference type="NCBI Taxonomy" id="2078786"/>
    <lineage>
        <taxon>Bacteria</taxon>
        <taxon>Pseudomonadati</taxon>
        <taxon>Pseudomonadota</taxon>
        <taxon>Gammaproteobacteria</taxon>
        <taxon>Pseudomonadales</taxon>
        <taxon>Pseudomonadaceae</taxon>
        <taxon>Pseudomonas</taxon>
    </lineage>
</organism>